<evidence type="ECO:0000313" key="3">
    <source>
        <dbReference type="Proteomes" id="UP000008068"/>
    </source>
</evidence>
<proteinExistence type="predicted"/>
<dbReference type="HOGENOM" id="CLU_790468_0_0_1"/>
<feature type="region of interest" description="Disordered" evidence="1">
    <location>
        <begin position="373"/>
        <end position="404"/>
    </location>
</feature>
<dbReference type="Proteomes" id="UP000008068">
    <property type="component" value="Unassembled WGS sequence"/>
</dbReference>
<protein>
    <submittedName>
        <fullName evidence="2">Uncharacterized protein</fullName>
    </submittedName>
</protein>
<dbReference type="STRING" id="135651.G0NCE9"/>
<dbReference type="eggNOG" id="ENOG502THXT">
    <property type="taxonomic scope" value="Eukaryota"/>
</dbReference>
<dbReference type="InParanoid" id="G0NCE9"/>
<name>G0NCE9_CAEBE</name>
<evidence type="ECO:0000313" key="2">
    <source>
        <dbReference type="EMBL" id="EGT57507.1"/>
    </source>
</evidence>
<sequence>MSHTRSVASSGRSYHPVFFVCYRSGRGSTGVEEYEQDIQRQRKAAVNSVEYEKTWKARSSKCYDCGELIPHKLLYVCRSKRCYGYFDERNADYSTPFEFYEKEKVFCSVCSFDGSHKHHADDMEESRPLASKLASKDDIFQDQFRRLAFIDHDDPVDYVITQVYKVEELPVIAAVDYLATAEDPQEWNKRKKEVMDFKAFVDQRRLEGTRFVREISEKCLRFYKDFVQTVEDTLAEDEELASRKETDKQKRRSGDSGMSSMSGSKPTLEHIEQVVVVAAADSTVKIEEPSTPTENMPKKTTQEADDITAKMIFRMLSLHYDYIRDDMRIEHALQDVAEKLRVITSTMETKMAAAKMFCDRYNADKLEDVFHHSSCPHSTPQRPISTLHHHHHQKNHGNDTKQLS</sequence>
<keyword evidence="3" id="KW-1185">Reference proteome</keyword>
<gene>
    <name evidence="2" type="ORF">CAEBREN_20881</name>
</gene>
<feature type="region of interest" description="Disordered" evidence="1">
    <location>
        <begin position="238"/>
        <end position="265"/>
    </location>
</feature>
<dbReference type="OrthoDB" id="5796673at2759"/>
<dbReference type="FunCoup" id="G0NCE9">
    <property type="interactions" value="1018"/>
</dbReference>
<evidence type="ECO:0000256" key="1">
    <source>
        <dbReference type="SAM" id="MobiDB-lite"/>
    </source>
</evidence>
<feature type="compositionally biased region" description="Basic and acidic residues" evidence="1">
    <location>
        <begin position="240"/>
        <end position="254"/>
    </location>
</feature>
<feature type="compositionally biased region" description="Low complexity" evidence="1">
    <location>
        <begin position="255"/>
        <end position="264"/>
    </location>
</feature>
<reference evidence="3" key="1">
    <citation type="submission" date="2011-07" db="EMBL/GenBank/DDBJ databases">
        <authorList>
            <consortium name="Caenorhabditis brenneri Sequencing and Analysis Consortium"/>
            <person name="Wilson R.K."/>
        </authorList>
    </citation>
    <scope>NUCLEOTIDE SEQUENCE [LARGE SCALE GENOMIC DNA]</scope>
    <source>
        <strain evidence="3">PB2801</strain>
    </source>
</reference>
<feature type="compositionally biased region" description="Polar residues" evidence="1">
    <location>
        <begin position="375"/>
        <end position="384"/>
    </location>
</feature>
<accession>G0NCE9</accession>
<dbReference type="AlphaFoldDB" id="G0NCE9"/>
<dbReference type="EMBL" id="GL379862">
    <property type="protein sequence ID" value="EGT57507.1"/>
    <property type="molecule type" value="Genomic_DNA"/>
</dbReference>
<organism evidence="3">
    <name type="scientific">Caenorhabditis brenneri</name>
    <name type="common">Nematode worm</name>
    <dbReference type="NCBI Taxonomy" id="135651"/>
    <lineage>
        <taxon>Eukaryota</taxon>
        <taxon>Metazoa</taxon>
        <taxon>Ecdysozoa</taxon>
        <taxon>Nematoda</taxon>
        <taxon>Chromadorea</taxon>
        <taxon>Rhabditida</taxon>
        <taxon>Rhabditina</taxon>
        <taxon>Rhabditomorpha</taxon>
        <taxon>Rhabditoidea</taxon>
        <taxon>Rhabditidae</taxon>
        <taxon>Peloderinae</taxon>
        <taxon>Caenorhabditis</taxon>
    </lineage>
</organism>